<sequence>MDILGSVSIPAVLDSLVTRPEGAIDDVSYVSINLAIHHVRSDNRDLVLKLRNKANERASDSCVGRRKKLFPRAECYLLMVYVKDNVCHCNTRQAPCTVQGASRQTMVVSRGTGRLLMIHSSEKTRSPGGEVGASMIRLVVECGSVAPPVYSFGVLAGYPHIHPRDRLTCMLTMQNCISPESNSGRNGVITLSSCCCRPDQREAIVSAINRVVVLYGETGSGKITQTAQFISEDYIHGEQGYWCNIMVTQPRRIAGISMAKHAALEWHEELSDTVGFQVRLMKQLLTSRGGILFCTAGILLRPLQQNVELQGVSHVIVDKVHERDVCTDFLLVLLREVLSIHHSFNVIRMSATINTDKYSEYFDEAPVIIILGKPHPVTPFFMDDLVSENIVTAEAFPKCASDAVRIVPDVFMHIVEMKPSEAIFCFLPGWNEINKVRAELCERAPSKFDDWILPLHSRLRYQEQQKIFQNPPADVRKVILSTNLTETSVTVDDVVYVVGTGLHRDQCLLGTFTTSMVSVQQRAGRAGRVRSGESCHLITQNEFLSGDQFKRPEVQTTDLTTVVLDCKTIAANAPHLPDDEIEEEASGRDVVPDNAGAERTVYDILTGRQLTVSSKSNPRIDRELMAKVEKSWKYYQRARLQLPIFARSSEKPRLPGAEIAASMIGLVVECGAVAPPDYNLGVLAGHRQVHPRDKETCVLTMLKCINPESNSNRDRVVTPSSCLCRIHVREDIVSAINRNRVVVTCGETGSGKTTQAAQFIFEDYIHGGQGSWCNIVFPQLRGIAAISLAKRVAYERHEEHRSRRLVQHRLSPWQHPVPAVQAQQFKALQAAILSPPPCLSKLIS</sequence>
<accession>A0ACB8DYE7</accession>
<gene>
    <name evidence="1" type="ORF">HPB49_009823</name>
</gene>
<evidence type="ECO:0000313" key="1">
    <source>
        <dbReference type="EMBL" id="KAH7979547.1"/>
    </source>
</evidence>
<organism evidence="1 2">
    <name type="scientific">Dermacentor silvarum</name>
    <name type="common">Tick</name>
    <dbReference type="NCBI Taxonomy" id="543639"/>
    <lineage>
        <taxon>Eukaryota</taxon>
        <taxon>Metazoa</taxon>
        <taxon>Ecdysozoa</taxon>
        <taxon>Arthropoda</taxon>
        <taxon>Chelicerata</taxon>
        <taxon>Arachnida</taxon>
        <taxon>Acari</taxon>
        <taxon>Parasitiformes</taxon>
        <taxon>Ixodida</taxon>
        <taxon>Ixodoidea</taxon>
        <taxon>Ixodidae</taxon>
        <taxon>Rhipicephalinae</taxon>
        <taxon>Dermacentor</taxon>
    </lineage>
</organism>
<evidence type="ECO:0000313" key="2">
    <source>
        <dbReference type="Proteomes" id="UP000821865"/>
    </source>
</evidence>
<name>A0ACB8DYE7_DERSI</name>
<keyword evidence="2" id="KW-1185">Reference proteome</keyword>
<proteinExistence type="predicted"/>
<dbReference type="EMBL" id="CM023470">
    <property type="protein sequence ID" value="KAH7979547.1"/>
    <property type="molecule type" value="Genomic_DNA"/>
</dbReference>
<protein>
    <submittedName>
        <fullName evidence="1">Uncharacterized protein</fullName>
    </submittedName>
</protein>
<dbReference type="Proteomes" id="UP000821865">
    <property type="component" value="Chromosome 1"/>
</dbReference>
<reference evidence="1" key="1">
    <citation type="submission" date="2020-05" db="EMBL/GenBank/DDBJ databases">
        <title>Large-scale comparative analyses of tick genomes elucidate their genetic diversity and vector capacities.</title>
        <authorList>
            <person name="Jia N."/>
            <person name="Wang J."/>
            <person name="Shi W."/>
            <person name="Du L."/>
            <person name="Sun Y."/>
            <person name="Zhan W."/>
            <person name="Jiang J."/>
            <person name="Wang Q."/>
            <person name="Zhang B."/>
            <person name="Ji P."/>
            <person name="Sakyi L.B."/>
            <person name="Cui X."/>
            <person name="Yuan T."/>
            <person name="Jiang B."/>
            <person name="Yang W."/>
            <person name="Lam T.T.-Y."/>
            <person name="Chang Q."/>
            <person name="Ding S."/>
            <person name="Wang X."/>
            <person name="Zhu J."/>
            <person name="Ruan X."/>
            <person name="Zhao L."/>
            <person name="Wei J."/>
            <person name="Que T."/>
            <person name="Du C."/>
            <person name="Cheng J."/>
            <person name="Dai P."/>
            <person name="Han X."/>
            <person name="Huang E."/>
            <person name="Gao Y."/>
            <person name="Liu J."/>
            <person name="Shao H."/>
            <person name="Ye R."/>
            <person name="Li L."/>
            <person name="Wei W."/>
            <person name="Wang X."/>
            <person name="Wang C."/>
            <person name="Yang T."/>
            <person name="Huo Q."/>
            <person name="Li W."/>
            <person name="Guo W."/>
            <person name="Chen H."/>
            <person name="Zhou L."/>
            <person name="Ni X."/>
            <person name="Tian J."/>
            <person name="Zhou Y."/>
            <person name="Sheng Y."/>
            <person name="Liu T."/>
            <person name="Pan Y."/>
            <person name="Xia L."/>
            <person name="Li J."/>
            <person name="Zhao F."/>
            <person name="Cao W."/>
        </authorList>
    </citation>
    <scope>NUCLEOTIDE SEQUENCE</scope>
    <source>
        <strain evidence="1">Dsil-2018</strain>
    </source>
</reference>
<comment type="caution">
    <text evidence="1">The sequence shown here is derived from an EMBL/GenBank/DDBJ whole genome shotgun (WGS) entry which is preliminary data.</text>
</comment>